<evidence type="ECO:0000256" key="1">
    <source>
        <dbReference type="ARBA" id="ARBA00005952"/>
    </source>
</evidence>
<organism evidence="8 9">
    <name type="scientific">Limnospira indica PCC 8005</name>
    <dbReference type="NCBI Taxonomy" id="376219"/>
    <lineage>
        <taxon>Bacteria</taxon>
        <taxon>Bacillati</taxon>
        <taxon>Cyanobacteriota</taxon>
        <taxon>Cyanophyceae</taxon>
        <taxon>Oscillatoriophycideae</taxon>
        <taxon>Oscillatoriales</taxon>
        <taxon>Sirenicapillariaceae</taxon>
        <taxon>Limnospira</taxon>
    </lineage>
</organism>
<dbReference type="HAMAP" id="MF_00073">
    <property type="entry name" value="NusB"/>
    <property type="match status" value="1"/>
</dbReference>
<proteinExistence type="inferred from homology"/>
<keyword evidence="2 6" id="KW-0889">Transcription antitermination</keyword>
<reference evidence="8 9" key="1">
    <citation type="submission" date="2014-02" db="EMBL/GenBank/DDBJ databases">
        <authorList>
            <person name="Genoscope - CEA"/>
        </authorList>
    </citation>
    <scope>NUCLEOTIDE SEQUENCE [LARGE SCALE GENOMIC DNA]</scope>
    <source>
        <strain evidence="8 9">PCC 8005</strain>
    </source>
</reference>
<gene>
    <name evidence="6 8" type="primary">nusB</name>
    <name evidence="8" type="ORF">ARTHRO_30671</name>
</gene>
<keyword evidence="9" id="KW-1185">Reference proteome</keyword>
<evidence type="ECO:0000259" key="7">
    <source>
        <dbReference type="Pfam" id="PF01029"/>
    </source>
</evidence>
<dbReference type="Proteomes" id="UP000032946">
    <property type="component" value="Chromosome"/>
</dbReference>
<dbReference type="Pfam" id="PF01029">
    <property type="entry name" value="NusB"/>
    <property type="match status" value="1"/>
</dbReference>
<comment type="similarity">
    <text evidence="1 6">Belongs to the NusB family.</text>
</comment>
<keyword evidence="3 6" id="KW-0694">RNA-binding</keyword>
<keyword evidence="5 6" id="KW-0804">Transcription</keyword>
<dbReference type="GO" id="GO:0006353">
    <property type="term" value="P:DNA-templated transcription termination"/>
    <property type="evidence" value="ECO:0007669"/>
    <property type="project" value="UniProtKB-UniRule"/>
</dbReference>
<feature type="domain" description="NusB/RsmB/TIM44" evidence="7">
    <location>
        <begin position="95"/>
        <end position="199"/>
    </location>
</feature>
<keyword evidence="4 6" id="KW-0805">Transcription regulation</keyword>
<dbReference type="EMBL" id="FO818640">
    <property type="protein sequence ID" value="CDM95402.1"/>
    <property type="molecule type" value="Genomic_DNA"/>
</dbReference>
<dbReference type="NCBIfam" id="TIGR01951">
    <property type="entry name" value="nusB"/>
    <property type="match status" value="1"/>
</dbReference>
<evidence type="ECO:0000256" key="3">
    <source>
        <dbReference type="ARBA" id="ARBA00022884"/>
    </source>
</evidence>
<dbReference type="PANTHER" id="PTHR11078:SF3">
    <property type="entry name" value="ANTITERMINATION NUSB DOMAIN-CONTAINING PROTEIN"/>
    <property type="match status" value="1"/>
</dbReference>
<sequence length="209" mass="23334">MQARRTARELALLGMSQLPSTPEKLETQQMEDVVLAAVRTLTTEGQESLETAMAELQRGNDRLLSSQTRAADLHSARTMVSEAIALAQSAINRLSTAVELPELVQLASQEDVYSYAVKILVELNKHREAVDSSLEGAMVDWQLSRLPRIDRDILRIAVTELLYLGVQEQIAVNEAVELAKRYSDQDSYRFINGVLRRVVDHLKTQSSSV</sequence>
<evidence type="ECO:0000313" key="8">
    <source>
        <dbReference type="EMBL" id="CDM95402.1"/>
    </source>
</evidence>
<dbReference type="InterPro" id="IPR006027">
    <property type="entry name" value="NusB_RsmB_TIM44"/>
</dbReference>
<dbReference type="AlphaFoldDB" id="A0A9P1KET5"/>
<dbReference type="GO" id="GO:0031564">
    <property type="term" value="P:transcription antitermination"/>
    <property type="evidence" value="ECO:0007669"/>
    <property type="project" value="UniProtKB-KW"/>
</dbReference>
<dbReference type="InterPro" id="IPR011605">
    <property type="entry name" value="NusB_fam"/>
</dbReference>
<dbReference type="GO" id="GO:0003723">
    <property type="term" value="F:RNA binding"/>
    <property type="evidence" value="ECO:0007669"/>
    <property type="project" value="UniProtKB-UniRule"/>
</dbReference>
<dbReference type="PANTHER" id="PTHR11078">
    <property type="entry name" value="N UTILIZATION SUBSTANCE PROTEIN B-RELATED"/>
    <property type="match status" value="1"/>
</dbReference>
<dbReference type="RefSeq" id="WP_008050992.1">
    <property type="nucleotide sequence ID" value="NZ_FO818640.1"/>
</dbReference>
<dbReference type="InterPro" id="IPR035926">
    <property type="entry name" value="NusB-like_sf"/>
</dbReference>
<evidence type="ECO:0000256" key="2">
    <source>
        <dbReference type="ARBA" id="ARBA00022814"/>
    </source>
</evidence>
<name>A0A9P1KET5_9CYAN</name>
<evidence type="ECO:0000313" key="9">
    <source>
        <dbReference type="Proteomes" id="UP000032946"/>
    </source>
</evidence>
<evidence type="ECO:0000256" key="4">
    <source>
        <dbReference type="ARBA" id="ARBA00023015"/>
    </source>
</evidence>
<accession>A0A9P1KET5</accession>
<dbReference type="GO" id="GO:0005829">
    <property type="term" value="C:cytosol"/>
    <property type="evidence" value="ECO:0007669"/>
    <property type="project" value="TreeGrafter"/>
</dbReference>
<comment type="function">
    <text evidence="6">Involved in transcription antitermination. Required for transcription of ribosomal RNA (rRNA) genes. Binds specifically to the boxA antiterminator sequence of the ribosomal RNA (rrn) operons.</text>
</comment>
<dbReference type="SUPFAM" id="SSF48013">
    <property type="entry name" value="NusB-like"/>
    <property type="match status" value="1"/>
</dbReference>
<evidence type="ECO:0000256" key="5">
    <source>
        <dbReference type="ARBA" id="ARBA00023163"/>
    </source>
</evidence>
<evidence type="ECO:0000256" key="6">
    <source>
        <dbReference type="HAMAP-Rule" id="MF_00073"/>
    </source>
</evidence>
<dbReference type="Gene3D" id="1.10.940.10">
    <property type="entry name" value="NusB-like"/>
    <property type="match status" value="1"/>
</dbReference>
<protein>
    <recommendedName>
        <fullName evidence="6">Transcription antitermination protein NusB</fullName>
    </recommendedName>
    <alternativeName>
        <fullName evidence="6">Antitermination factor NusB</fullName>
    </alternativeName>
</protein>